<sequence length="665" mass="70619">MRIRGKIYLIVGIMGLLAIAITGMSLMIVSRYNDELEQLQNASERSFKGERLNRLVTAVVMESRGVYAAPTIEKATPFAEGIIKNLDKIDALLKDWRPLVPADKLPAFDVVAKRAGEFKTFRTETARLGREVSPQAANEQGNNEANRANRKAFQAEIDVVVDADRESLQAINDEIAAFEDAVVLVLLGMAGLGMAAGIGVAFYVGTNHLSRPIVDLTGRMKLLAGGDLLVDVPFAGRKDEIGDMAAAVEVFKQNGLAVRELNAQEAALREKSADLQSSIGIVVAAAAAGDFAQRIGKDYDNDDLNRFAASVNELVGSVDSGIAETRRVIASLAAGDLTQSMDGRFQGAFAELQRNVNETFSTLQKTMREVRSATDSINGNASELRSAADDLSKRTEQQAAALEETSAALDEITAAVKSSTERAHEATVMVAEAKENAAESASVVRNAIEAMGRIEQASSEIGQITNVIDEIAFQTNLLALNAGVEAARAGDAGKGFAVVAQEVRELAQRAASAAKDIKALISKSGSEVATGVKLVQATGAALGEIETRVLKINDHIHSIATAAREQSTGLGEVSTAVNQMDQVTQRNAAMVEEANAATHKLSAEANGLATLITYFKVEREPTRAATAARETSRPVASPARRMMGTVARAFGGGSAAAARCEWEEF</sequence>
<feature type="domain" description="HAMP" evidence="8">
    <location>
        <begin position="207"/>
        <end position="260"/>
    </location>
</feature>
<dbReference type="GO" id="GO:0006935">
    <property type="term" value="P:chemotaxis"/>
    <property type="evidence" value="ECO:0007669"/>
    <property type="project" value="UniProtKB-KW"/>
</dbReference>
<dbReference type="PANTHER" id="PTHR43531">
    <property type="entry name" value="PROTEIN ICFG"/>
    <property type="match status" value="1"/>
</dbReference>
<dbReference type="InterPro" id="IPR000727">
    <property type="entry name" value="T_SNARE_dom"/>
</dbReference>
<dbReference type="InterPro" id="IPR004089">
    <property type="entry name" value="MCPsignal_dom"/>
</dbReference>
<dbReference type="Proteomes" id="UP000295043">
    <property type="component" value="Unassembled WGS sequence"/>
</dbReference>
<dbReference type="CDD" id="cd11386">
    <property type="entry name" value="MCP_signal"/>
    <property type="match status" value="1"/>
</dbReference>
<feature type="domain" description="T-SNARE coiled-coil homology" evidence="7">
    <location>
        <begin position="364"/>
        <end position="426"/>
    </location>
</feature>
<keyword evidence="5" id="KW-1133">Transmembrane helix</keyword>
<dbReference type="Pfam" id="PF00015">
    <property type="entry name" value="MCPsignal"/>
    <property type="match status" value="1"/>
</dbReference>
<accession>A0A4R2C7H9</accession>
<organism evidence="9 10">
    <name type="scientific">Sinorhizobium americanum</name>
    <dbReference type="NCBI Taxonomy" id="194963"/>
    <lineage>
        <taxon>Bacteria</taxon>
        <taxon>Pseudomonadati</taxon>
        <taxon>Pseudomonadota</taxon>
        <taxon>Alphaproteobacteria</taxon>
        <taxon>Hyphomicrobiales</taxon>
        <taxon>Rhizobiaceae</taxon>
        <taxon>Sinorhizobium/Ensifer group</taxon>
        <taxon>Sinorhizobium</taxon>
    </lineage>
</organism>
<keyword evidence="5" id="KW-0812">Transmembrane</keyword>
<comment type="subcellular location">
    <subcellularLocation>
        <location evidence="1">Membrane</location>
    </subcellularLocation>
</comment>
<dbReference type="SMART" id="SM00283">
    <property type="entry name" value="MA"/>
    <property type="match status" value="1"/>
</dbReference>
<dbReference type="SUPFAM" id="SSF58104">
    <property type="entry name" value="Methyl-accepting chemotaxis protein (MCP) signaling domain"/>
    <property type="match status" value="1"/>
</dbReference>
<gene>
    <name evidence="9" type="ORF">EV184_101247</name>
</gene>
<dbReference type="RefSeq" id="WP_132072782.1">
    <property type="nucleotide sequence ID" value="NZ_SLVU01000001.1"/>
</dbReference>
<evidence type="ECO:0000259" key="8">
    <source>
        <dbReference type="PROSITE" id="PS50885"/>
    </source>
</evidence>
<dbReference type="SMART" id="SM00304">
    <property type="entry name" value="HAMP"/>
    <property type="match status" value="2"/>
</dbReference>
<evidence type="ECO:0000259" key="6">
    <source>
        <dbReference type="PROSITE" id="PS50111"/>
    </source>
</evidence>
<dbReference type="CDD" id="cd06225">
    <property type="entry name" value="HAMP"/>
    <property type="match status" value="1"/>
</dbReference>
<feature type="domain" description="HAMP" evidence="8">
    <location>
        <begin position="316"/>
        <end position="368"/>
    </location>
</feature>
<keyword evidence="2" id="KW-0145">Chemotaxis</keyword>
<feature type="domain" description="Methyl-accepting transducer" evidence="6">
    <location>
        <begin position="373"/>
        <end position="602"/>
    </location>
</feature>
<dbReference type="PANTHER" id="PTHR43531:SF11">
    <property type="entry name" value="METHYL-ACCEPTING CHEMOTAXIS PROTEIN 3"/>
    <property type="match status" value="1"/>
</dbReference>
<keyword evidence="4" id="KW-0807">Transducer</keyword>
<dbReference type="InterPro" id="IPR003660">
    <property type="entry name" value="HAMP_dom"/>
</dbReference>
<dbReference type="Pfam" id="PF18947">
    <property type="entry name" value="HAMP_2"/>
    <property type="match status" value="1"/>
</dbReference>
<dbReference type="Gene3D" id="1.10.8.500">
    <property type="entry name" value="HAMP domain in histidine kinase"/>
    <property type="match status" value="1"/>
</dbReference>
<dbReference type="PROSITE" id="PS50111">
    <property type="entry name" value="CHEMOTAXIS_TRANSDUC_2"/>
    <property type="match status" value="1"/>
</dbReference>
<proteinExistence type="inferred from homology"/>
<evidence type="ECO:0000256" key="1">
    <source>
        <dbReference type="ARBA" id="ARBA00004370"/>
    </source>
</evidence>
<evidence type="ECO:0000256" key="4">
    <source>
        <dbReference type="PROSITE-ProRule" id="PRU00284"/>
    </source>
</evidence>
<evidence type="ECO:0000256" key="5">
    <source>
        <dbReference type="SAM" id="Phobius"/>
    </source>
</evidence>
<evidence type="ECO:0000259" key="7">
    <source>
        <dbReference type="PROSITE" id="PS50192"/>
    </source>
</evidence>
<dbReference type="Gene3D" id="1.10.287.950">
    <property type="entry name" value="Methyl-accepting chemotaxis protein"/>
    <property type="match status" value="1"/>
</dbReference>
<evidence type="ECO:0000256" key="2">
    <source>
        <dbReference type="ARBA" id="ARBA00022500"/>
    </source>
</evidence>
<dbReference type="EMBL" id="SLVU01000001">
    <property type="protein sequence ID" value="TCN36261.1"/>
    <property type="molecule type" value="Genomic_DNA"/>
</dbReference>
<dbReference type="Pfam" id="PF00672">
    <property type="entry name" value="HAMP"/>
    <property type="match status" value="1"/>
</dbReference>
<feature type="transmembrane region" description="Helical" evidence="5">
    <location>
        <begin position="7"/>
        <end position="29"/>
    </location>
</feature>
<comment type="similarity">
    <text evidence="3">Belongs to the methyl-accepting chemotaxis (MCP) protein family.</text>
</comment>
<dbReference type="InterPro" id="IPR051310">
    <property type="entry name" value="MCP_chemotaxis"/>
</dbReference>
<keyword evidence="5" id="KW-0472">Membrane</keyword>
<evidence type="ECO:0000256" key="3">
    <source>
        <dbReference type="ARBA" id="ARBA00029447"/>
    </source>
</evidence>
<dbReference type="AlphaFoldDB" id="A0A4R2C7H9"/>
<dbReference type="FunFam" id="1.10.287.950:FF:000001">
    <property type="entry name" value="Methyl-accepting chemotaxis sensory transducer"/>
    <property type="match status" value="1"/>
</dbReference>
<evidence type="ECO:0000313" key="10">
    <source>
        <dbReference type="Proteomes" id="UP000295043"/>
    </source>
</evidence>
<dbReference type="GO" id="GO:0016020">
    <property type="term" value="C:membrane"/>
    <property type="evidence" value="ECO:0007669"/>
    <property type="project" value="UniProtKB-SubCell"/>
</dbReference>
<dbReference type="SUPFAM" id="SSF158472">
    <property type="entry name" value="HAMP domain-like"/>
    <property type="match status" value="1"/>
</dbReference>
<evidence type="ECO:0000313" key="9">
    <source>
        <dbReference type="EMBL" id="TCN36261.1"/>
    </source>
</evidence>
<dbReference type="PROSITE" id="PS50192">
    <property type="entry name" value="T_SNARE"/>
    <property type="match status" value="1"/>
</dbReference>
<dbReference type="GO" id="GO:0007165">
    <property type="term" value="P:signal transduction"/>
    <property type="evidence" value="ECO:0007669"/>
    <property type="project" value="UniProtKB-KW"/>
</dbReference>
<name>A0A4R2C7H9_9HYPH</name>
<dbReference type="PROSITE" id="PS50885">
    <property type="entry name" value="HAMP"/>
    <property type="match status" value="2"/>
</dbReference>
<reference evidence="9 10" key="1">
    <citation type="submission" date="2019-03" db="EMBL/GenBank/DDBJ databases">
        <title>Genomic Encyclopedia of Type Strains, Phase IV (KMG-V): Genome sequencing to study the core and pangenomes of soil and plant-associated prokaryotes.</title>
        <authorList>
            <person name="Whitman W."/>
        </authorList>
    </citation>
    <scope>NUCLEOTIDE SEQUENCE [LARGE SCALE GENOMIC DNA]</scope>
    <source>
        <strain evidence="9 10">23C40</strain>
    </source>
</reference>
<protein>
    <submittedName>
        <fullName evidence="9">Methyl-accepting chemotaxis protein</fullName>
    </submittedName>
</protein>
<comment type="caution">
    <text evidence="9">The sequence shown here is derived from an EMBL/GenBank/DDBJ whole genome shotgun (WGS) entry which is preliminary data.</text>
</comment>